<dbReference type="CDD" id="cd13565">
    <property type="entry name" value="PBP2_PstS"/>
    <property type="match status" value="1"/>
</dbReference>
<dbReference type="AlphaFoldDB" id="A0A0A6X9E9"/>
<comment type="caution">
    <text evidence="8">The sequence shown here is derived from an EMBL/GenBank/DDBJ whole genome shotgun (WGS) entry which is preliminary data.</text>
</comment>
<evidence type="ECO:0000313" key="8">
    <source>
        <dbReference type="EMBL" id="KHD76737.1"/>
    </source>
</evidence>
<evidence type="ECO:0000256" key="1">
    <source>
        <dbReference type="ARBA" id="ARBA00008725"/>
    </source>
</evidence>
<dbReference type="Pfam" id="PF12849">
    <property type="entry name" value="PBP_like_2"/>
    <property type="match status" value="1"/>
</dbReference>
<evidence type="ECO:0000256" key="2">
    <source>
        <dbReference type="ARBA" id="ARBA00022448"/>
    </source>
</evidence>
<dbReference type="InterPro" id="IPR024370">
    <property type="entry name" value="PBP_domain"/>
</dbReference>
<keyword evidence="9" id="KW-1185">Reference proteome</keyword>
<dbReference type="GO" id="GO:0042301">
    <property type="term" value="F:phosphate ion binding"/>
    <property type="evidence" value="ECO:0007669"/>
    <property type="project" value="InterPro"/>
</dbReference>
<comment type="similarity">
    <text evidence="1 4">Belongs to the PstS family.</text>
</comment>
<dbReference type="Proteomes" id="UP000054537">
    <property type="component" value="Unassembled WGS sequence"/>
</dbReference>
<keyword evidence="2 4" id="KW-0813">Transport</keyword>
<proteinExistence type="inferred from homology"/>
<dbReference type="Gene3D" id="3.40.190.10">
    <property type="entry name" value="Periplasmic binding protein-like II"/>
    <property type="match status" value="2"/>
</dbReference>
<evidence type="ECO:0000313" key="9">
    <source>
        <dbReference type="Proteomes" id="UP000054537"/>
    </source>
</evidence>
<dbReference type="EMBL" id="JRTT01000016">
    <property type="protein sequence ID" value="KHD76737.1"/>
    <property type="molecule type" value="Genomic_DNA"/>
</dbReference>
<feature type="binding site" evidence="5">
    <location>
        <begin position="46"/>
        <end position="48"/>
    </location>
    <ligand>
        <name>phosphate</name>
        <dbReference type="ChEBI" id="CHEBI:43474"/>
    </ligand>
</feature>
<dbReference type="PANTHER" id="PTHR42996:SF1">
    <property type="entry name" value="PHOSPHATE-BINDING PROTEIN PSTS"/>
    <property type="match status" value="1"/>
</dbReference>
<feature type="binding site" evidence="5">
    <location>
        <begin position="182"/>
        <end position="184"/>
    </location>
    <ligand>
        <name>phosphate</name>
        <dbReference type="ChEBI" id="CHEBI:43474"/>
    </ligand>
</feature>
<dbReference type="PIRSF" id="PIRSF002756">
    <property type="entry name" value="PstS"/>
    <property type="match status" value="1"/>
</dbReference>
<dbReference type="STRING" id="1869.MB27_15760"/>
<evidence type="ECO:0000259" key="7">
    <source>
        <dbReference type="Pfam" id="PF12849"/>
    </source>
</evidence>
<dbReference type="InterPro" id="IPR005673">
    <property type="entry name" value="ABC_phos-bd_PstS"/>
</dbReference>
<dbReference type="OrthoDB" id="9801510at2"/>
<keyword evidence="6" id="KW-0732">Signal</keyword>
<protein>
    <recommendedName>
        <fullName evidence="4">Phosphate-binding protein</fullName>
    </recommendedName>
</protein>
<dbReference type="GO" id="GO:0035435">
    <property type="term" value="P:phosphate ion transmembrane transport"/>
    <property type="evidence" value="ECO:0007669"/>
    <property type="project" value="InterPro"/>
</dbReference>
<feature type="signal peptide" evidence="6">
    <location>
        <begin position="1"/>
        <end position="25"/>
    </location>
</feature>
<evidence type="ECO:0000256" key="3">
    <source>
        <dbReference type="ARBA" id="ARBA00022592"/>
    </source>
</evidence>
<gene>
    <name evidence="8" type="ORF">MB27_15760</name>
</gene>
<evidence type="ECO:0000256" key="4">
    <source>
        <dbReference type="PIRNR" id="PIRNR002756"/>
    </source>
</evidence>
<accession>A0A0A6X9E9</accession>
<dbReference type="PANTHER" id="PTHR42996">
    <property type="entry name" value="PHOSPHATE-BINDING PROTEIN PSTS"/>
    <property type="match status" value="1"/>
</dbReference>
<organism evidence="8 9">
    <name type="scientific">Actinoplanes utahensis</name>
    <dbReference type="NCBI Taxonomy" id="1869"/>
    <lineage>
        <taxon>Bacteria</taxon>
        <taxon>Bacillati</taxon>
        <taxon>Actinomycetota</taxon>
        <taxon>Actinomycetes</taxon>
        <taxon>Micromonosporales</taxon>
        <taxon>Micromonosporaceae</taxon>
        <taxon>Actinoplanes</taxon>
    </lineage>
</organism>
<keyword evidence="3 4" id="KW-0592">Phosphate transport</keyword>
<evidence type="ECO:0000256" key="6">
    <source>
        <dbReference type="SAM" id="SignalP"/>
    </source>
</evidence>
<dbReference type="InterPro" id="IPR050962">
    <property type="entry name" value="Phosphate-bind_PstS"/>
</dbReference>
<dbReference type="GO" id="GO:0043190">
    <property type="term" value="C:ATP-binding cassette (ABC) transporter complex"/>
    <property type="evidence" value="ECO:0007669"/>
    <property type="project" value="InterPro"/>
</dbReference>
<dbReference type="SUPFAM" id="SSF53850">
    <property type="entry name" value="Periplasmic binding protein-like II"/>
    <property type="match status" value="1"/>
</dbReference>
<name>A0A0A6X9E9_ACTUT</name>
<feature type="chain" id="PRO_5002034983" description="Phosphate-binding protein" evidence="6">
    <location>
        <begin position="26"/>
        <end position="354"/>
    </location>
</feature>
<evidence type="ECO:0000256" key="5">
    <source>
        <dbReference type="PIRSR" id="PIRSR002756-1"/>
    </source>
</evidence>
<feature type="domain" description="PBP" evidence="7">
    <location>
        <begin position="34"/>
        <end position="325"/>
    </location>
</feature>
<dbReference type="RefSeq" id="WP_043525294.1">
    <property type="nucleotide sequence ID" value="NZ_BAABKU010000018.1"/>
</dbReference>
<dbReference type="NCBIfam" id="TIGR00975">
    <property type="entry name" value="3a0107s03"/>
    <property type="match status" value="1"/>
</dbReference>
<feature type="binding site" evidence="5">
    <location>
        <position position="76"/>
    </location>
    <ligand>
        <name>phosphate</name>
        <dbReference type="ChEBI" id="CHEBI:43474"/>
    </ligand>
</feature>
<dbReference type="eggNOG" id="COG0226">
    <property type="taxonomic scope" value="Bacteria"/>
</dbReference>
<feature type="binding site" evidence="5">
    <location>
        <position position="94"/>
    </location>
    <ligand>
        <name>phosphate</name>
        <dbReference type="ChEBI" id="CHEBI:43474"/>
    </ligand>
</feature>
<reference evidence="8 9" key="1">
    <citation type="submission" date="2014-10" db="EMBL/GenBank/DDBJ databases">
        <title>Draft genome sequence of Actinoplanes utahensis NRRL 12052.</title>
        <authorList>
            <person name="Velasco-Bucheli B."/>
            <person name="del Cerro C."/>
            <person name="Hormigo D."/>
            <person name="Garcia J.L."/>
            <person name="Acebal C."/>
            <person name="Arroyo M."/>
            <person name="de la Mata I."/>
        </authorList>
    </citation>
    <scope>NUCLEOTIDE SEQUENCE [LARGE SCALE GENOMIC DNA]</scope>
    <source>
        <strain evidence="8 9">NRRL 12052</strain>
    </source>
</reference>
<sequence length="354" mass="35621">MTTAPASRFLPFAAAGILALTGCSAAPAPATPPISCARGAVSGQGSSAQTNAVNAWIKAYQIACPDASVEYTSSGSGAGVRAFLAGDGDFAGTDTPLSTADQQRADARCGTGRAVHLPLVTGPIALAYNVAGIDGLRLTPRTIARIFSGQVTVWNDPAIAADNEGTALPATRIRIVHRSDGSGTTANFLAFLTGTDSGWAHGDGSTWPLPGGLGQRGSHRVVAAIGRTDGAIGYVEASYARVTDLPAVAVGTAGGDFVTPTDDAAGLTVAAAQVSGTGGDLRLRIDPATTTGRGYPIVSVTYQVVCRGSVPEAARSFLAYAASDRGQEAAQRAGFAPLPAALRSQVAQAIAGLR</sequence>